<feature type="domain" description="GST C-terminal" evidence="2">
    <location>
        <begin position="83"/>
        <end position="204"/>
    </location>
</feature>
<dbReference type="PROSITE" id="PS50404">
    <property type="entry name" value="GST_NTER"/>
    <property type="match status" value="1"/>
</dbReference>
<dbReference type="Pfam" id="PF13417">
    <property type="entry name" value="GST_N_3"/>
    <property type="match status" value="1"/>
</dbReference>
<dbReference type="InterPro" id="IPR040079">
    <property type="entry name" value="Glutathione_S-Trfase"/>
</dbReference>
<dbReference type="CDD" id="cd03056">
    <property type="entry name" value="GST_N_4"/>
    <property type="match status" value="1"/>
</dbReference>
<dbReference type="SUPFAM" id="SSF52833">
    <property type="entry name" value="Thioredoxin-like"/>
    <property type="match status" value="1"/>
</dbReference>
<dbReference type="AlphaFoldDB" id="A0A967F342"/>
<gene>
    <name evidence="3" type="ORF">HBA54_26415</name>
</gene>
<evidence type="ECO:0000313" key="4">
    <source>
        <dbReference type="Proteomes" id="UP000761264"/>
    </source>
</evidence>
<dbReference type="PANTHER" id="PTHR44051">
    <property type="entry name" value="GLUTATHIONE S-TRANSFERASE-RELATED"/>
    <property type="match status" value="1"/>
</dbReference>
<dbReference type="Gene3D" id="3.40.30.10">
    <property type="entry name" value="Glutaredoxin"/>
    <property type="match status" value="1"/>
</dbReference>
<organism evidence="3 4">
    <name type="scientific">Pelagibius litoralis</name>
    <dbReference type="NCBI Taxonomy" id="374515"/>
    <lineage>
        <taxon>Bacteria</taxon>
        <taxon>Pseudomonadati</taxon>
        <taxon>Pseudomonadota</taxon>
        <taxon>Alphaproteobacteria</taxon>
        <taxon>Rhodospirillales</taxon>
        <taxon>Rhodovibrionaceae</taxon>
        <taxon>Pelagibius</taxon>
    </lineage>
</organism>
<keyword evidence="4" id="KW-1185">Reference proteome</keyword>
<reference evidence="3" key="1">
    <citation type="submission" date="2020-03" db="EMBL/GenBank/DDBJ databases">
        <title>Genome of Pelagibius litoralis DSM 21314T.</title>
        <authorList>
            <person name="Wang G."/>
        </authorList>
    </citation>
    <scope>NUCLEOTIDE SEQUENCE</scope>
    <source>
        <strain evidence="3">DSM 21314</strain>
    </source>
</reference>
<dbReference type="InterPro" id="IPR004046">
    <property type="entry name" value="GST_C"/>
</dbReference>
<dbReference type="SFLD" id="SFLDS00019">
    <property type="entry name" value="Glutathione_Transferase_(cytos"/>
    <property type="match status" value="1"/>
</dbReference>
<proteinExistence type="predicted"/>
<dbReference type="PANTHER" id="PTHR44051:SF2">
    <property type="entry name" value="HYPOTHETICAL GLUTATHIONE S-TRANSFERASE LIKE PROTEIN"/>
    <property type="match status" value="1"/>
</dbReference>
<evidence type="ECO:0000313" key="3">
    <source>
        <dbReference type="EMBL" id="NIA72128.1"/>
    </source>
</evidence>
<dbReference type="RefSeq" id="WP_167230926.1">
    <property type="nucleotide sequence ID" value="NZ_JAAQPH010000033.1"/>
</dbReference>
<sequence length="204" mass="22937">MKLYADSSSGNCYKVQLLLSFLGLPYDLVEVNVLSGDTRKPGFLAKNPNGRIPLLELDDGSLLPESNAILFYLAEGTPFLPEDRLGRARALQWMFFEQYSHEPYIAVLRFWRKYQGRTRESEPGWAEREEKGYAALDVMERALMERPWFVAESPSIADIALYAYTHVAAHGDFDLSCYGAINGWLDRLAALPGYIAIAPPPGRA</sequence>
<name>A0A967F342_9PROT</name>
<dbReference type="SFLD" id="SFLDG00358">
    <property type="entry name" value="Main_(cytGST)"/>
    <property type="match status" value="1"/>
</dbReference>
<dbReference type="Pfam" id="PF00043">
    <property type="entry name" value="GST_C"/>
    <property type="match status" value="1"/>
</dbReference>
<dbReference type="SUPFAM" id="SSF47616">
    <property type="entry name" value="GST C-terminal domain-like"/>
    <property type="match status" value="1"/>
</dbReference>
<dbReference type="InterPro" id="IPR010987">
    <property type="entry name" value="Glutathione-S-Trfase_C-like"/>
</dbReference>
<comment type="caution">
    <text evidence="3">The sequence shown here is derived from an EMBL/GenBank/DDBJ whole genome shotgun (WGS) entry which is preliminary data.</text>
</comment>
<dbReference type="Gene3D" id="1.20.1050.10">
    <property type="match status" value="1"/>
</dbReference>
<protein>
    <submittedName>
        <fullName evidence="3">Glutathione S-transferase family protein</fullName>
    </submittedName>
</protein>
<dbReference type="InterPro" id="IPR004045">
    <property type="entry name" value="Glutathione_S-Trfase_N"/>
</dbReference>
<accession>A0A967F342</accession>
<dbReference type="Proteomes" id="UP000761264">
    <property type="component" value="Unassembled WGS sequence"/>
</dbReference>
<evidence type="ECO:0000259" key="2">
    <source>
        <dbReference type="PROSITE" id="PS50405"/>
    </source>
</evidence>
<feature type="domain" description="GST N-terminal" evidence="1">
    <location>
        <begin position="1"/>
        <end position="81"/>
    </location>
</feature>
<dbReference type="PROSITE" id="PS50405">
    <property type="entry name" value="GST_CTER"/>
    <property type="match status" value="1"/>
</dbReference>
<dbReference type="InterPro" id="IPR036282">
    <property type="entry name" value="Glutathione-S-Trfase_C_sf"/>
</dbReference>
<dbReference type="SFLD" id="SFLDG01151">
    <property type="entry name" value="Main.2:_Nu-like"/>
    <property type="match status" value="1"/>
</dbReference>
<dbReference type="EMBL" id="JAAQPH010000033">
    <property type="protein sequence ID" value="NIA72128.1"/>
    <property type="molecule type" value="Genomic_DNA"/>
</dbReference>
<evidence type="ECO:0000259" key="1">
    <source>
        <dbReference type="PROSITE" id="PS50404"/>
    </source>
</evidence>
<dbReference type="InterPro" id="IPR036249">
    <property type="entry name" value="Thioredoxin-like_sf"/>
</dbReference>